<feature type="transmembrane region" description="Helical" evidence="1">
    <location>
        <begin position="86"/>
        <end position="104"/>
    </location>
</feature>
<keyword evidence="1" id="KW-0472">Membrane</keyword>
<keyword evidence="1" id="KW-0812">Transmembrane</keyword>
<accession>A0A250IFH1</accession>
<name>A0A250IFH1_9BACT</name>
<dbReference type="AlphaFoldDB" id="A0A250IFH1"/>
<sequence length="151" mass="16283">MAVATCARCGTFLCGECTELIGETAACADCFALLHRRGTPSWALTLALGLQGVALVSAPLVLLLPFQVRIDTGQATIVLPLLRRVPVLNLLAFGAGWFMASRELRRLERADLPSRARTMARATRVLAVINLGFVLLQGLLVLRLLLGLFGR</sequence>
<gene>
    <name evidence="2" type="ORF">MEBOL_003976</name>
</gene>
<reference evidence="2 3" key="1">
    <citation type="submission" date="2017-06" db="EMBL/GenBank/DDBJ databases">
        <authorList>
            <person name="Kim H.J."/>
            <person name="Triplett B.A."/>
        </authorList>
    </citation>
    <scope>NUCLEOTIDE SEQUENCE [LARGE SCALE GENOMIC DNA]</scope>
    <source>
        <strain evidence="2 3">DSM 14713</strain>
    </source>
</reference>
<feature type="transmembrane region" description="Helical" evidence="1">
    <location>
        <begin position="42"/>
        <end position="66"/>
    </location>
</feature>
<dbReference type="KEGG" id="mbd:MEBOL_003976"/>
<evidence type="ECO:0000313" key="2">
    <source>
        <dbReference type="EMBL" id="ATB30515.1"/>
    </source>
</evidence>
<keyword evidence="1" id="KW-1133">Transmembrane helix</keyword>
<dbReference type="OrthoDB" id="5523461at2"/>
<keyword evidence="3" id="KW-1185">Reference proteome</keyword>
<dbReference type="EMBL" id="CP022163">
    <property type="protein sequence ID" value="ATB30515.1"/>
    <property type="molecule type" value="Genomic_DNA"/>
</dbReference>
<organism evidence="2 3">
    <name type="scientific">Melittangium boletus DSM 14713</name>
    <dbReference type="NCBI Taxonomy" id="1294270"/>
    <lineage>
        <taxon>Bacteria</taxon>
        <taxon>Pseudomonadati</taxon>
        <taxon>Myxococcota</taxon>
        <taxon>Myxococcia</taxon>
        <taxon>Myxococcales</taxon>
        <taxon>Cystobacterineae</taxon>
        <taxon>Archangiaceae</taxon>
        <taxon>Melittangium</taxon>
    </lineage>
</organism>
<proteinExistence type="predicted"/>
<feature type="transmembrane region" description="Helical" evidence="1">
    <location>
        <begin position="125"/>
        <end position="146"/>
    </location>
</feature>
<dbReference type="Proteomes" id="UP000217289">
    <property type="component" value="Chromosome"/>
</dbReference>
<evidence type="ECO:0000256" key="1">
    <source>
        <dbReference type="SAM" id="Phobius"/>
    </source>
</evidence>
<evidence type="ECO:0000313" key="3">
    <source>
        <dbReference type="Proteomes" id="UP000217289"/>
    </source>
</evidence>
<dbReference type="RefSeq" id="WP_095978959.1">
    <property type="nucleotide sequence ID" value="NZ_CP022163.1"/>
</dbReference>
<protein>
    <submittedName>
        <fullName evidence="2">Uncharacterized protein</fullName>
    </submittedName>
</protein>